<reference evidence="1 2" key="1">
    <citation type="submission" date="2024-11" db="EMBL/GenBank/DDBJ databases">
        <title>First Report of Moraxella oculi in Brazil in an Infectious Bovine Keratoconjunctivitis Outbreak.</title>
        <authorList>
            <person name="Carvalho C.V."/>
            <person name="Domingues R."/>
            <person name="Coutinho C."/>
            <person name="Honorio N.T.B.S."/>
            <person name="Faza D.R.L.R."/>
            <person name="Carvalho W.A."/>
            <person name="Machado A.B.F."/>
            <person name="Martins M.F."/>
            <person name="Gaspar E.B."/>
        </authorList>
    </citation>
    <scope>NUCLEOTIDE SEQUENCE [LARGE SCALE GENOMIC DNA]</scope>
    <source>
        <strain evidence="1 2">2117LE</strain>
    </source>
</reference>
<accession>A0ABW8UCZ5</accession>
<sequence>MTGEAVRWNAITINKVKASVPKANQEANKLVALLNAGTLTINKENLDYLYRVNTNENLTILVNADDVGKVLVTSSWKPTKDGSGNLRATVRPINLSKWAIFGTLTLVKRTDGTYGFYDDTYNFEMHHSLRPDELLRNANTKIGSSICGSLSGCTGFRISFNKTNYNPKNIIELKD</sequence>
<evidence type="ECO:0000313" key="1">
    <source>
        <dbReference type="EMBL" id="MFL1733125.1"/>
    </source>
</evidence>
<dbReference type="Proteomes" id="UP001624684">
    <property type="component" value="Unassembled WGS sequence"/>
</dbReference>
<gene>
    <name evidence="1" type="ORF">ACJHVH_09100</name>
</gene>
<organism evidence="1 2">
    <name type="scientific">Moraxella oculi</name>
    <dbReference type="NCBI Taxonomy" id="2940516"/>
    <lineage>
        <taxon>Bacteria</taxon>
        <taxon>Pseudomonadati</taxon>
        <taxon>Pseudomonadota</taxon>
        <taxon>Gammaproteobacteria</taxon>
        <taxon>Moraxellales</taxon>
        <taxon>Moraxellaceae</taxon>
        <taxon>Moraxella</taxon>
    </lineage>
</organism>
<keyword evidence="2" id="KW-1185">Reference proteome</keyword>
<comment type="caution">
    <text evidence="1">The sequence shown here is derived from an EMBL/GenBank/DDBJ whole genome shotgun (WGS) entry which is preliminary data.</text>
</comment>
<dbReference type="RefSeq" id="WP_407069613.1">
    <property type="nucleotide sequence ID" value="NZ_JBJJXE010000029.1"/>
</dbReference>
<evidence type="ECO:0000313" key="2">
    <source>
        <dbReference type="Proteomes" id="UP001624684"/>
    </source>
</evidence>
<proteinExistence type="predicted"/>
<protein>
    <submittedName>
        <fullName evidence="1">Uncharacterized protein</fullName>
    </submittedName>
</protein>
<name>A0ABW8UCZ5_9GAMM</name>
<dbReference type="EMBL" id="JBJJXE010000029">
    <property type="protein sequence ID" value="MFL1733125.1"/>
    <property type="molecule type" value="Genomic_DNA"/>
</dbReference>